<proteinExistence type="predicted"/>
<dbReference type="Pfam" id="PF07973">
    <property type="entry name" value="tRNA_SAD"/>
    <property type="match status" value="1"/>
</dbReference>
<evidence type="ECO:0000313" key="4">
    <source>
        <dbReference type="EMBL" id="CAA3707184.1"/>
    </source>
</evidence>
<feature type="domain" description="Alanyl-transfer RNA synthetases family profile" evidence="3">
    <location>
        <begin position="1"/>
        <end position="165"/>
    </location>
</feature>
<accession>A0A6S6S4N5</accession>
<dbReference type="InterPro" id="IPR018163">
    <property type="entry name" value="Thr/Ala-tRNA-synth_IIc_edit"/>
</dbReference>
<dbReference type="InterPro" id="IPR012947">
    <property type="entry name" value="tRNA_SAD"/>
</dbReference>
<keyword evidence="2" id="KW-0862">Zinc</keyword>
<dbReference type="AlphaFoldDB" id="A0A6S6S4N5"/>
<keyword evidence="5" id="KW-1185">Reference proteome</keyword>
<dbReference type="PROSITE" id="PS50860">
    <property type="entry name" value="AA_TRNA_LIGASE_II_ALA"/>
    <property type="match status" value="1"/>
</dbReference>
<keyword evidence="4" id="KW-0436">Ligase</keyword>
<dbReference type="GO" id="GO:0005524">
    <property type="term" value="F:ATP binding"/>
    <property type="evidence" value="ECO:0007669"/>
    <property type="project" value="InterPro"/>
</dbReference>
<dbReference type="InterPro" id="IPR050058">
    <property type="entry name" value="Ala-tRNA_ligase"/>
</dbReference>
<evidence type="ECO:0000256" key="1">
    <source>
        <dbReference type="ARBA" id="ARBA00022723"/>
    </source>
</evidence>
<gene>
    <name evidence="4" type="primary">alaXp</name>
    <name evidence="4" type="ORF">PEMO_0198</name>
</gene>
<dbReference type="EC" id="6.1.1.7" evidence="4"/>
<name>A0A6S6S4N5_9GAMM</name>
<dbReference type="Proteomes" id="UP000510842">
    <property type="component" value="Chromosome"/>
</dbReference>
<dbReference type="GO" id="GO:0002161">
    <property type="term" value="F:aminoacyl-tRNA deacylase activity"/>
    <property type="evidence" value="ECO:0007669"/>
    <property type="project" value="TreeGrafter"/>
</dbReference>
<dbReference type="EMBL" id="LR744089">
    <property type="protein sequence ID" value="CAA3707184.1"/>
    <property type="molecule type" value="Genomic_DNA"/>
</dbReference>
<dbReference type="Gene3D" id="3.30.980.10">
    <property type="entry name" value="Threonyl-trna Synthetase, Chain A, domain 2"/>
    <property type="match status" value="1"/>
</dbReference>
<dbReference type="PANTHER" id="PTHR11777:SF9">
    <property type="entry name" value="ALANINE--TRNA LIGASE, CYTOPLASMIC"/>
    <property type="match status" value="1"/>
</dbReference>
<dbReference type="GO" id="GO:0046872">
    <property type="term" value="F:metal ion binding"/>
    <property type="evidence" value="ECO:0007669"/>
    <property type="project" value="UniProtKB-KW"/>
</dbReference>
<organism evidence="4 5">
    <name type="scientific">Candidatus Portiera aleyrodidarum</name>
    <name type="common">primary endosymbiont of Bemisia tabaci</name>
    <dbReference type="NCBI Taxonomy" id="91844"/>
    <lineage>
        <taxon>Bacteria</taxon>
        <taxon>Pseudomonadati</taxon>
        <taxon>Pseudomonadota</taxon>
        <taxon>Gammaproteobacteria</taxon>
        <taxon>Candidatus Johnevansiales</taxon>
        <taxon>Candidatus Johnevansiaceae</taxon>
        <taxon>Candidatus Portiera</taxon>
    </lineage>
</organism>
<dbReference type="GO" id="GO:0006419">
    <property type="term" value="P:alanyl-tRNA aminoacylation"/>
    <property type="evidence" value="ECO:0007669"/>
    <property type="project" value="InterPro"/>
</dbReference>
<dbReference type="SUPFAM" id="SSF55186">
    <property type="entry name" value="ThrRS/AlaRS common domain"/>
    <property type="match status" value="1"/>
</dbReference>
<keyword evidence="1" id="KW-0479">Metal-binding</keyword>
<dbReference type="GO" id="GO:0003676">
    <property type="term" value="F:nucleic acid binding"/>
    <property type="evidence" value="ECO:0007669"/>
    <property type="project" value="InterPro"/>
</dbReference>
<evidence type="ECO:0000259" key="3">
    <source>
        <dbReference type="PROSITE" id="PS50860"/>
    </source>
</evidence>
<dbReference type="GO" id="GO:0004813">
    <property type="term" value="F:alanine-tRNA ligase activity"/>
    <property type="evidence" value="ECO:0007669"/>
    <property type="project" value="UniProtKB-EC"/>
</dbReference>
<dbReference type="InterPro" id="IPR018165">
    <property type="entry name" value="Ala-tRNA-synth_IIc_core"/>
</dbReference>
<protein>
    <submittedName>
        <fullName evidence="4">Alanyl-tRNA editing protein</fullName>
        <ecNumber evidence="4">6.1.1.7</ecNumber>
    </submittedName>
</protein>
<evidence type="ECO:0000313" key="5">
    <source>
        <dbReference type="Proteomes" id="UP000510842"/>
    </source>
</evidence>
<dbReference type="SMART" id="SM00863">
    <property type="entry name" value="tRNA_SAD"/>
    <property type="match status" value="1"/>
</dbReference>
<evidence type="ECO:0000256" key="2">
    <source>
        <dbReference type="ARBA" id="ARBA00022833"/>
    </source>
</evidence>
<dbReference type="PANTHER" id="PTHR11777">
    <property type="entry name" value="ALANYL-TRNA SYNTHETASE"/>
    <property type="match status" value="1"/>
</dbReference>
<sequence>MHIGRLLKGYLLSDTNVNIYIDKVFRYKISINHSAIHLLNETLKRVLNIVKKGFLINEKKITFDFNYYKKISNEQLFIIEQLMNNEIIKQNIISIKKLSRQDKKNIQLVCIGKEGSYSIEFCNGTHINNTKNIVNFCIVSERSVSKGIRRIEALTNKKAIHYIFKNNLIVKNISYNIKQNIKNIEKNILNIINKQKIYIDNLKRLKKIKIKQLIKKLLNQMFYLFEYKILIKNIKIEYKKDLFLILNKILNFILNKSILILYYIKNNSIYVVIKITKDCLNIIQYSVILKTNQNIIYNNNNEFSYIKTSSILYIKKIKNKIKNILKK</sequence>
<reference evidence="4 5" key="1">
    <citation type="submission" date="2019-12" db="EMBL/GenBank/DDBJ databases">
        <authorList>
            <person name="Santos-Garcia D."/>
            <person name="Santos-Garcia D."/>
            <person name="Santos-Garcia D."/>
        </authorList>
    </citation>
    <scope>NUCLEOTIDE SEQUENCE [LARGE SCALE GENOMIC DNA]</scope>
    <source>
        <strain evidence="4">PeMo</strain>
    </source>
</reference>